<comment type="caution">
    <text evidence="2">The sequence shown here is derived from an EMBL/GenBank/DDBJ whole genome shotgun (WGS) entry which is preliminary data.</text>
</comment>
<keyword evidence="1" id="KW-0472">Membrane</keyword>
<dbReference type="AlphaFoldDB" id="A0AB73PL09"/>
<name>A0AB73PL09_ECOLX</name>
<dbReference type="EMBL" id="NNAK01000138">
    <property type="protein sequence ID" value="OZP00348.1"/>
    <property type="molecule type" value="Genomic_DNA"/>
</dbReference>
<evidence type="ECO:0000256" key="1">
    <source>
        <dbReference type="SAM" id="Phobius"/>
    </source>
</evidence>
<keyword evidence="1" id="KW-0812">Transmembrane</keyword>
<feature type="transmembrane region" description="Helical" evidence="1">
    <location>
        <begin position="37"/>
        <end position="62"/>
    </location>
</feature>
<dbReference type="Proteomes" id="UP000264870">
    <property type="component" value="Unassembled WGS sequence"/>
</dbReference>
<dbReference type="PROSITE" id="PS51257">
    <property type="entry name" value="PROKAR_LIPOPROTEIN"/>
    <property type="match status" value="1"/>
</dbReference>
<organism evidence="2 3">
    <name type="scientific">Escherichia coli</name>
    <dbReference type="NCBI Taxonomy" id="562"/>
    <lineage>
        <taxon>Bacteria</taxon>
        <taxon>Pseudomonadati</taxon>
        <taxon>Pseudomonadota</taxon>
        <taxon>Gammaproteobacteria</taxon>
        <taxon>Enterobacterales</taxon>
        <taxon>Enterobacteriaceae</taxon>
        <taxon>Escherichia</taxon>
    </lineage>
</organism>
<evidence type="ECO:0000313" key="3">
    <source>
        <dbReference type="Proteomes" id="UP000264870"/>
    </source>
</evidence>
<evidence type="ECO:0000313" key="2">
    <source>
        <dbReference type="EMBL" id="OZP00348.1"/>
    </source>
</evidence>
<reference evidence="2 3" key="1">
    <citation type="submission" date="2017-07" db="EMBL/GenBank/DDBJ databases">
        <authorList>
            <person name="Zhi S."/>
            <person name="Banting G."/>
            <person name="Neumann N."/>
        </authorList>
    </citation>
    <scope>NUCLEOTIDE SEQUENCE [LARGE SCALE GENOMIC DNA]</scope>
    <source>
        <strain evidence="2 3">WW41</strain>
    </source>
</reference>
<feature type="transmembrane region" description="Helical" evidence="1">
    <location>
        <begin position="9"/>
        <end position="31"/>
    </location>
</feature>
<protein>
    <submittedName>
        <fullName evidence="2">Uncharacterized protein</fullName>
    </submittedName>
</protein>
<accession>A0AB73PL09</accession>
<sequence>MKKINYPMAIYILLSCLTLITTIGTSLIYFINGNKNIPILSMLCGITLALWLATTIIFLPLFKNYKLFMKK</sequence>
<gene>
    <name evidence="2" type="ORF">CG702_26245</name>
</gene>
<proteinExistence type="predicted"/>
<keyword evidence="1" id="KW-1133">Transmembrane helix</keyword>